<dbReference type="Pfam" id="PF00884">
    <property type="entry name" value="Sulfatase"/>
    <property type="match status" value="1"/>
</dbReference>
<dbReference type="OrthoDB" id="236884at2"/>
<dbReference type="EMBL" id="CP036267">
    <property type="protein sequence ID" value="QDT33797.1"/>
    <property type="molecule type" value="Genomic_DNA"/>
</dbReference>
<dbReference type="Proteomes" id="UP000315724">
    <property type="component" value="Chromosome"/>
</dbReference>
<dbReference type="GO" id="GO:0005737">
    <property type="term" value="C:cytoplasm"/>
    <property type="evidence" value="ECO:0007669"/>
    <property type="project" value="TreeGrafter"/>
</dbReference>
<organism evidence="8 9">
    <name type="scientific">Thalassoglobus polymorphus</name>
    <dbReference type="NCBI Taxonomy" id="2527994"/>
    <lineage>
        <taxon>Bacteria</taxon>
        <taxon>Pseudomonadati</taxon>
        <taxon>Planctomycetota</taxon>
        <taxon>Planctomycetia</taxon>
        <taxon>Planctomycetales</taxon>
        <taxon>Planctomycetaceae</taxon>
        <taxon>Thalassoglobus</taxon>
    </lineage>
</organism>
<keyword evidence="5 8" id="KW-0378">Hydrolase</keyword>
<evidence type="ECO:0000256" key="5">
    <source>
        <dbReference type="ARBA" id="ARBA00022801"/>
    </source>
</evidence>
<evidence type="ECO:0000313" key="8">
    <source>
        <dbReference type="EMBL" id="QDT33797.1"/>
    </source>
</evidence>
<keyword evidence="6" id="KW-0106">Calcium</keyword>
<comment type="similarity">
    <text evidence="2">Belongs to the sulfatase family.</text>
</comment>
<evidence type="ECO:0000256" key="4">
    <source>
        <dbReference type="ARBA" id="ARBA00022729"/>
    </source>
</evidence>
<dbReference type="SUPFAM" id="SSF53649">
    <property type="entry name" value="Alkaline phosphatase-like"/>
    <property type="match status" value="1"/>
</dbReference>
<keyword evidence="9" id="KW-1185">Reference proteome</keyword>
<comment type="cofactor">
    <cofactor evidence="1">
        <name>Ca(2+)</name>
        <dbReference type="ChEBI" id="CHEBI:29108"/>
    </cofactor>
</comment>
<feature type="domain" description="Sulfatase N-terminal" evidence="7">
    <location>
        <begin position="63"/>
        <end position="408"/>
    </location>
</feature>
<dbReference type="InterPro" id="IPR000917">
    <property type="entry name" value="Sulfatase_N"/>
</dbReference>
<protein>
    <submittedName>
        <fullName evidence="8">Arylsulfatase</fullName>
        <ecNumber evidence="8">3.1.6.1</ecNumber>
    </submittedName>
</protein>
<dbReference type="PANTHER" id="PTHR45953">
    <property type="entry name" value="IDURONATE 2-SULFATASE"/>
    <property type="match status" value="1"/>
</dbReference>
<dbReference type="AlphaFoldDB" id="A0A517QQB5"/>
<dbReference type="InterPro" id="IPR035874">
    <property type="entry name" value="IDS"/>
</dbReference>
<dbReference type="PANTHER" id="PTHR45953:SF1">
    <property type="entry name" value="IDURONATE 2-SULFATASE"/>
    <property type="match status" value="1"/>
</dbReference>
<dbReference type="GO" id="GO:0004065">
    <property type="term" value="F:arylsulfatase activity"/>
    <property type="evidence" value="ECO:0007669"/>
    <property type="project" value="UniProtKB-EC"/>
</dbReference>
<dbReference type="KEGG" id="tpol:Mal48_30520"/>
<dbReference type="EC" id="3.1.6.1" evidence="8"/>
<name>A0A517QQB5_9PLAN</name>
<dbReference type="GO" id="GO:0004423">
    <property type="term" value="F:iduronate-2-sulfatase activity"/>
    <property type="evidence" value="ECO:0007669"/>
    <property type="project" value="InterPro"/>
</dbReference>
<gene>
    <name evidence="8" type="ORF">Mal48_30520</name>
</gene>
<evidence type="ECO:0000259" key="7">
    <source>
        <dbReference type="Pfam" id="PF00884"/>
    </source>
</evidence>
<evidence type="ECO:0000256" key="6">
    <source>
        <dbReference type="ARBA" id="ARBA00022837"/>
    </source>
</evidence>
<sequence length="533" mass="60615">MISLYKFSSRDELLAEINMNRSSFLKFYAMSSFLTLQLLLAFTTTTVASAEETVDETGRAVRPNVLFISVDDLNDWVGCLQGHPQAHTPNIDRLADRGTLFTTAHCQGPICGPSRSSLLSGLYPHSTGVYQQPRGKALAEDQQHFRGKLLPEYFSKQGYHTMGVGKITHGYPEKLAFNEYGGWKDGFGPKPKQGRRFNYELPETPYSGTQTDWGAFPKKDEQMPDFRSASWAIEKLNQDYDKPFFLAVGMVRPHVPFYVPEKWFERFPLDEIILPKVREEDQNDIPEIGVKIHEMPAFPNLGWLQQKDDVQFKKCIQAYLACITFMDHQVGRVLEALHESPHADNTIVVLFSDHGYHLGEKNRVSKHSLWEESTRVPLIISLPEQEFAQTTSLPVGLIDLYPTLLELCNLPPNESNEGVSLVPLIQGKPVPDWRIGILTTYAKGNHSIRTENIRLIRYEDGSFELYDHRFDPEEFENLAGPAQFDRRAMEINYDIAQALSKLMPKDEAPYHPATSPAPVNAWFEKHLKANGIE</sequence>
<evidence type="ECO:0000256" key="1">
    <source>
        <dbReference type="ARBA" id="ARBA00001913"/>
    </source>
</evidence>
<evidence type="ECO:0000256" key="2">
    <source>
        <dbReference type="ARBA" id="ARBA00008779"/>
    </source>
</evidence>
<evidence type="ECO:0000256" key="3">
    <source>
        <dbReference type="ARBA" id="ARBA00022723"/>
    </source>
</evidence>
<dbReference type="Gene3D" id="3.40.720.10">
    <property type="entry name" value="Alkaline Phosphatase, subunit A"/>
    <property type="match status" value="1"/>
</dbReference>
<accession>A0A517QQB5</accession>
<keyword evidence="3" id="KW-0479">Metal-binding</keyword>
<keyword evidence="4" id="KW-0732">Signal</keyword>
<dbReference type="GO" id="GO:0046872">
    <property type="term" value="F:metal ion binding"/>
    <property type="evidence" value="ECO:0007669"/>
    <property type="project" value="UniProtKB-KW"/>
</dbReference>
<evidence type="ECO:0000313" key="9">
    <source>
        <dbReference type="Proteomes" id="UP000315724"/>
    </source>
</evidence>
<proteinExistence type="inferred from homology"/>
<dbReference type="CDD" id="cd16030">
    <property type="entry name" value="iduronate-2-sulfatase"/>
    <property type="match status" value="1"/>
</dbReference>
<reference evidence="8 9" key="1">
    <citation type="submission" date="2019-02" db="EMBL/GenBank/DDBJ databases">
        <title>Deep-cultivation of Planctomycetes and their phenomic and genomic characterization uncovers novel biology.</title>
        <authorList>
            <person name="Wiegand S."/>
            <person name="Jogler M."/>
            <person name="Boedeker C."/>
            <person name="Pinto D."/>
            <person name="Vollmers J."/>
            <person name="Rivas-Marin E."/>
            <person name="Kohn T."/>
            <person name="Peeters S.H."/>
            <person name="Heuer A."/>
            <person name="Rast P."/>
            <person name="Oberbeckmann S."/>
            <person name="Bunk B."/>
            <person name="Jeske O."/>
            <person name="Meyerdierks A."/>
            <person name="Storesund J.E."/>
            <person name="Kallscheuer N."/>
            <person name="Luecker S."/>
            <person name="Lage O.M."/>
            <person name="Pohl T."/>
            <person name="Merkel B.J."/>
            <person name="Hornburger P."/>
            <person name="Mueller R.-W."/>
            <person name="Bruemmer F."/>
            <person name="Labrenz M."/>
            <person name="Spormann A.M."/>
            <person name="Op den Camp H."/>
            <person name="Overmann J."/>
            <person name="Amann R."/>
            <person name="Jetten M.S.M."/>
            <person name="Mascher T."/>
            <person name="Medema M.H."/>
            <person name="Devos D.P."/>
            <person name="Kaster A.-K."/>
            <person name="Ovreas L."/>
            <person name="Rohde M."/>
            <person name="Galperin M.Y."/>
            <person name="Jogler C."/>
        </authorList>
    </citation>
    <scope>NUCLEOTIDE SEQUENCE [LARGE SCALE GENOMIC DNA]</scope>
    <source>
        <strain evidence="8 9">Mal48</strain>
    </source>
</reference>
<dbReference type="InterPro" id="IPR017850">
    <property type="entry name" value="Alkaline_phosphatase_core_sf"/>
</dbReference>